<dbReference type="InterPro" id="IPR001841">
    <property type="entry name" value="Znf_RING"/>
</dbReference>
<dbReference type="Gene3D" id="2.30.280.10">
    <property type="entry name" value="SRA-YDG"/>
    <property type="match status" value="1"/>
</dbReference>
<dbReference type="SUPFAM" id="SSF88697">
    <property type="entry name" value="PUA domain-like"/>
    <property type="match status" value="1"/>
</dbReference>
<evidence type="ECO:0000256" key="7">
    <source>
        <dbReference type="ARBA" id="ARBA00022786"/>
    </source>
</evidence>
<proteinExistence type="predicted"/>
<feature type="domain" description="RING-type" evidence="14">
    <location>
        <begin position="363"/>
        <end position="403"/>
    </location>
</feature>
<evidence type="ECO:0000256" key="8">
    <source>
        <dbReference type="ARBA" id="ARBA00022833"/>
    </source>
</evidence>
<name>A0A915JPU5_ROMCU</name>
<dbReference type="Proteomes" id="UP000887565">
    <property type="component" value="Unplaced"/>
</dbReference>
<dbReference type="SUPFAM" id="SSF57850">
    <property type="entry name" value="RING/U-box"/>
    <property type="match status" value="1"/>
</dbReference>
<dbReference type="InterPro" id="IPR015947">
    <property type="entry name" value="PUA-like_sf"/>
</dbReference>
<dbReference type="InterPro" id="IPR019786">
    <property type="entry name" value="Zinc_finger_PHD-type_CS"/>
</dbReference>
<dbReference type="GO" id="GO:0044027">
    <property type="term" value="P:negative regulation of gene expression via chromosomal CpG island methylation"/>
    <property type="evidence" value="ECO:0007669"/>
    <property type="project" value="TreeGrafter"/>
</dbReference>
<keyword evidence="7" id="KW-0833">Ubl conjugation pathway</keyword>
<dbReference type="SUPFAM" id="SSF57903">
    <property type="entry name" value="FYVE/PHD zinc finger"/>
    <property type="match status" value="1"/>
</dbReference>
<keyword evidence="4" id="KW-0808">Transferase</keyword>
<dbReference type="InterPro" id="IPR017907">
    <property type="entry name" value="Znf_RING_CS"/>
</dbReference>
<dbReference type="Gene3D" id="3.30.40.10">
    <property type="entry name" value="Zinc/RING finger domain, C3HC4 (zinc finger)"/>
    <property type="match status" value="1"/>
</dbReference>
<dbReference type="SMART" id="SM00249">
    <property type="entry name" value="PHD"/>
    <property type="match status" value="1"/>
</dbReference>
<evidence type="ECO:0000256" key="9">
    <source>
        <dbReference type="ARBA" id="ARBA00023125"/>
    </source>
</evidence>
<dbReference type="Pfam" id="PF00628">
    <property type="entry name" value="PHD"/>
    <property type="match status" value="1"/>
</dbReference>
<evidence type="ECO:0000259" key="15">
    <source>
        <dbReference type="PROSITE" id="PS51015"/>
    </source>
</evidence>
<keyword evidence="16" id="KW-1185">Reference proteome</keyword>
<dbReference type="PROSITE" id="PS00518">
    <property type="entry name" value="ZF_RING_1"/>
    <property type="match status" value="1"/>
</dbReference>
<dbReference type="PROSITE" id="PS50089">
    <property type="entry name" value="ZF_RING_2"/>
    <property type="match status" value="2"/>
</dbReference>
<keyword evidence="5" id="KW-0479">Metal-binding</keyword>
<evidence type="ECO:0000256" key="11">
    <source>
        <dbReference type="PROSITE-ProRule" id="PRU00175"/>
    </source>
</evidence>
<accession>A0A915JPU5</accession>
<evidence type="ECO:0000256" key="5">
    <source>
        <dbReference type="ARBA" id="ARBA00022723"/>
    </source>
</evidence>
<dbReference type="Pfam" id="PF02182">
    <property type="entry name" value="SAD_SRA"/>
    <property type="match status" value="1"/>
</dbReference>
<comment type="catalytic activity">
    <reaction evidence="1">
        <text>S-ubiquitinyl-[E2 ubiquitin-conjugating enzyme]-L-cysteine + [acceptor protein]-L-lysine = [E2 ubiquitin-conjugating enzyme]-L-cysteine + N(6)-ubiquitinyl-[acceptor protein]-L-lysine.</text>
        <dbReference type="EC" id="2.3.2.27"/>
    </reaction>
</comment>
<keyword evidence="9" id="KW-0238">DNA-binding</keyword>
<evidence type="ECO:0000259" key="14">
    <source>
        <dbReference type="PROSITE" id="PS50089"/>
    </source>
</evidence>
<feature type="domain" description="PHD-type" evidence="13">
    <location>
        <begin position="2"/>
        <end position="52"/>
    </location>
</feature>
<dbReference type="GO" id="GO:0061630">
    <property type="term" value="F:ubiquitin protein ligase activity"/>
    <property type="evidence" value="ECO:0007669"/>
    <property type="project" value="UniProtKB-EC"/>
</dbReference>
<dbReference type="GO" id="GO:0005634">
    <property type="term" value="C:nucleus"/>
    <property type="evidence" value="ECO:0007669"/>
    <property type="project" value="UniProtKB-SubCell"/>
</dbReference>
<keyword evidence="6 11" id="KW-0863">Zinc-finger</keyword>
<dbReference type="EC" id="2.3.2.27" evidence="3"/>
<keyword evidence="8" id="KW-0862">Zinc</keyword>
<comment type="pathway">
    <text evidence="2">Protein modification; protein ubiquitination.</text>
</comment>
<evidence type="ECO:0000313" key="16">
    <source>
        <dbReference type="Proteomes" id="UP000887565"/>
    </source>
</evidence>
<dbReference type="InterPro" id="IPR019787">
    <property type="entry name" value="Znf_PHD-finger"/>
</dbReference>
<dbReference type="OMA" id="CHMCSCH"/>
<evidence type="ECO:0000259" key="13">
    <source>
        <dbReference type="PROSITE" id="PS50016"/>
    </source>
</evidence>
<dbReference type="GO" id="GO:0016567">
    <property type="term" value="P:protein ubiquitination"/>
    <property type="evidence" value="ECO:0007669"/>
    <property type="project" value="TreeGrafter"/>
</dbReference>
<organism evidence="16 17">
    <name type="scientific">Romanomermis culicivorax</name>
    <name type="common">Nematode worm</name>
    <dbReference type="NCBI Taxonomy" id="13658"/>
    <lineage>
        <taxon>Eukaryota</taxon>
        <taxon>Metazoa</taxon>
        <taxon>Ecdysozoa</taxon>
        <taxon>Nematoda</taxon>
        <taxon>Enoplea</taxon>
        <taxon>Dorylaimia</taxon>
        <taxon>Mermithida</taxon>
        <taxon>Mermithoidea</taxon>
        <taxon>Mermithidae</taxon>
        <taxon>Romanomermis</taxon>
    </lineage>
</organism>
<feature type="domain" description="YDG" evidence="15">
    <location>
        <begin position="103"/>
        <end position="268"/>
    </location>
</feature>
<feature type="domain" description="RING-type" evidence="14">
    <location>
        <begin position="5"/>
        <end position="50"/>
    </location>
</feature>
<dbReference type="PROSITE" id="PS51015">
    <property type="entry name" value="YDG"/>
    <property type="match status" value="1"/>
</dbReference>
<dbReference type="InterPro" id="IPR013083">
    <property type="entry name" value="Znf_RING/FYVE/PHD"/>
</dbReference>
<evidence type="ECO:0000256" key="1">
    <source>
        <dbReference type="ARBA" id="ARBA00000900"/>
    </source>
</evidence>
<dbReference type="InterPro" id="IPR011011">
    <property type="entry name" value="Znf_FYVE_PHD"/>
</dbReference>
<dbReference type="SMART" id="SM00466">
    <property type="entry name" value="SRA"/>
    <property type="match status" value="1"/>
</dbReference>
<sequence>MYCKCVVCKSGENGDKLLLCNECDHALHTYCLNPPLDAVPEDDFYCPDCKNDENIIVKAGEKVKLTKKQLTMASRNSNIRWDKGNQCKGLRKSCTIVPSNFFGSIPGVHVGTTWQFQTQLAEAGVHRMVVAGIHGTAKHGAFSIVVAGGYEDDKDGGDEIVYTGSGGRDLSGNKRTAVQSKDQEFDRFNLALAIDCAAELNPLGADAGAKWHKGKALRVVRSYKGRTKGESKFAPEKGYRYDGIYKVVKYWKEKGRSGFFVYRYLLRRDDPVPAPWTKEGKALIEKLGLDKMIMFEKVPKPLSAELDDRNPPKKVKVELIIDDRTKKFIEADKANENLWKECLPQCQYGQQAFVNFVEETFKCIICCTLMTEPVTTKPCNHSFCKQCLKRSFKAQVTTCPTCRTELSEDQLLNRNKNLENALSSIFVGYNSKN</sequence>
<dbReference type="InterPro" id="IPR003105">
    <property type="entry name" value="SRA_YDG"/>
</dbReference>
<dbReference type="GO" id="GO:0003677">
    <property type="term" value="F:DNA binding"/>
    <property type="evidence" value="ECO:0007669"/>
    <property type="project" value="UniProtKB-KW"/>
</dbReference>
<evidence type="ECO:0000256" key="2">
    <source>
        <dbReference type="ARBA" id="ARBA00004906"/>
    </source>
</evidence>
<evidence type="ECO:0000256" key="3">
    <source>
        <dbReference type="ARBA" id="ARBA00012483"/>
    </source>
</evidence>
<dbReference type="InterPro" id="IPR045134">
    <property type="entry name" value="UHRF1/2-like"/>
</dbReference>
<dbReference type="PROSITE" id="PS50016">
    <property type="entry name" value="ZF_PHD_2"/>
    <property type="match status" value="1"/>
</dbReference>
<dbReference type="PROSITE" id="PS01359">
    <property type="entry name" value="ZF_PHD_1"/>
    <property type="match status" value="1"/>
</dbReference>
<evidence type="ECO:0000256" key="12">
    <source>
        <dbReference type="PROSITE-ProRule" id="PRU00358"/>
    </source>
</evidence>
<dbReference type="Gene3D" id="2.30.30.1150">
    <property type="match status" value="1"/>
</dbReference>
<comment type="subcellular location">
    <subcellularLocation>
        <location evidence="12">Nucleus</location>
    </subcellularLocation>
</comment>
<dbReference type="InterPro" id="IPR001965">
    <property type="entry name" value="Znf_PHD"/>
</dbReference>
<reference evidence="17" key="1">
    <citation type="submission" date="2022-11" db="UniProtKB">
        <authorList>
            <consortium name="WormBaseParasite"/>
        </authorList>
    </citation>
    <scope>IDENTIFICATION</scope>
</reference>
<dbReference type="GO" id="GO:0008270">
    <property type="term" value="F:zinc ion binding"/>
    <property type="evidence" value="ECO:0007669"/>
    <property type="project" value="UniProtKB-KW"/>
</dbReference>
<evidence type="ECO:0000313" key="17">
    <source>
        <dbReference type="WBParaSite" id="nRc.2.0.1.t28122-RA"/>
    </source>
</evidence>
<evidence type="ECO:0000256" key="4">
    <source>
        <dbReference type="ARBA" id="ARBA00022679"/>
    </source>
</evidence>
<dbReference type="PANTHER" id="PTHR14140:SF45">
    <property type="entry name" value="RING-TYPE E3 UBIQUITIN TRANSFERASE"/>
    <property type="match status" value="1"/>
</dbReference>
<dbReference type="AlphaFoldDB" id="A0A915JPU5"/>
<evidence type="ECO:0000256" key="6">
    <source>
        <dbReference type="ARBA" id="ARBA00022771"/>
    </source>
</evidence>
<protein>
    <recommendedName>
        <fullName evidence="3">RING-type E3 ubiquitin transferase</fullName>
        <ecNumber evidence="3">2.3.2.27</ecNumber>
    </recommendedName>
</protein>
<dbReference type="InterPro" id="IPR036987">
    <property type="entry name" value="SRA-YDG_sf"/>
</dbReference>
<keyword evidence="10 12" id="KW-0539">Nucleus</keyword>
<dbReference type="PANTHER" id="PTHR14140">
    <property type="entry name" value="E3 UBIQUITIN-PROTEIN LIGASE UHRF-RELATED"/>
    <property type="match status" value="1"/>
</dbReference>
<dbReference type="SMART" id="SM00184">
    <property type="entry name" value="RING"/>
    <property type="match status" value="2"/>
</dbReference>
<dbReference type="Pfam" id="PF13923">
    <property type="entry name" value="zf-C3HC4_2"/>
    <property type="match status" value="1"/>
</dbReference>
<dbReference type="WBParaSite" id="nRc.2.0.1.t28122-RA">
    <property type="protein sequence ID" value="nRc.2.0.1.t28122-RA"/>
    <property type="gene ID" value="nRc.2.0.1.g28122"/>
</dbReference>
<evidence type="ECO:0000256" key="10">
    <source>
        <dbReference type="ARBA" id="ARBA00023242"/>
    </source>
</evidence>